<dbReference type="RefSeq" id="WP_344446195.1">
    <property type="nucleotide sequence ID" value="NZ_BAAALF010000219.1"/>
</dbReference>
<evidence type="ECO:0000313" key="3">
    <source>
        <dbReference type="Proteomes" id="UP001500037"/>
    </source>
</evidence>
<reference evidence="2 3" key="1">
    <citation type="journal article" date="2019" name="Int. J. Syst. Evol. Microbiol.">
        <title>The Global Catalogue of Microorganisms (GCM) 10K type strain sequencing project: providing services to taxonomists for standard genome sequencing and annotation.</title>
        <authorList>
            <consortium name="The Broad Institute Genomics Platform"/>
            <consortium name="The Broad Institute Genome Sequencing Center for Infectious Disease"/>
            <person name="Wu L."/>
            <person name="Ma J."/>
        </authorList>
    </citation>
    <scope>NUCLEOTIDE SEQUENCE [LARGE SCALE GENOMIC DNA]</scope>
    <source>
        <strain evidence="2 3">JCM 13004</strain>
    </source>
</reference>
<protein>
    <submittedName>
        <fullName evidence="2">Uncharacterized protein</fullName>
    </submittedName>
</protein>
<organism evidence="2 3">
    <name type="scientific">Kitasatospora nipponensis</name>
    <dbReference type="NCBI Taxonomy" id="258049"/>
    <lineage>
        <taxon>Bacteria</taxon>
        <taxon>Bacillati</taxon>
        <taxon>Actinomycetota</taxon>
        <taxon>Actinomycetes</taxon>
        <taxon>Kitasatosporales</taxon>
        <taxon>Streptomycetaceae</taxon>
        <taxon>Kitasatospora</taxon>
    </lineage>
</organism>
<evidence type="ECO:0000313" key="2">
    <source>
        <dbReference type="EMBL" id="GAA1271461.1"/>
    </source>
</evidence>
<proteinExistence type="predicted"/>
<dbReference type="EMBL" id="BAAALF010000219">
    <property type="protein sequence ID" value="GAA1271461.1"/>
    <property type="molecule type" value="Genomic_DNA"/>
</dbReference>
<accession>A0ABN1WXS1</accession>
<evidence type="ECO:0000256" key="1">
    <source>
        <dbReference type="SAM" id="Phobius"/>
    </source>
</evidence>
<keyword evidence="3" id="KW-1185">Reference proteome</keyword>
<keyword evidence="1" id="KW-0812">Transmembrane</keyword>
<comment type="caution">
    <text evidence="2">The sequence shown here is derived from an EMBL/GenBank/DDBJ whole genome shotgun (WGS) entry which is preliminary data.</text>
</comment>
<dbReference type="Proteomes" id="UP001500037">
    <property type="component" value="Unassembled WGS sequence"/>
</dbReference>
<keyword evidence="1" id="KW-0472">Membrane</keyword>
<feature type="transmembrane region" description="Helical" evidence="1">
    <location>
        <begin position="53"/>
        <end position="74"/>
    </location>
</feature>
<feature type="transmembrane region" description="Helical" evidence="1">
    <location>
        <begin position="12"/>
        <end position="33"/>
    </location>
</feature>
<keyword evidence="1" id="KW-1133">Transmembrane helix</keyword>
<gene>
    <name evidence="2" type="ORF">GCM10009665_69600</name>
</gene>
<sequence length="135" mass="14200">MVQTYTNDRMPGGLKGALVVVWFQAVVNVVFAMNLFHEHRTDLDNGRTDDSGFLLTSAWGTLGIAALLAAGALGTAARHNWARRTVITLEALNILGGVVVVLLGGVVPGLLAMVVSATVIGGFGSTRAVAWIWGR</sequence>
<name>A0ABN1WXS1_9ACTN</name>